<evidence type="ECO:0000313" key="4">
    <source>
        <dbReference type="EMBL" id="CAF1455266.1"/>
    </source>
</evidence>
<protein>
    <recommendedName>
        <fullName evidence="3">L-Fucosyltransferase</fullName>
        <ecNumber evidence="3">2.4.1.-</ecNumber>
    </recommendedName>
</protein>
<dbReference type="Pfam" id="PF01531">
    <property type="entry name" value="Glyco_transf_11"/>
    <property type="match status" value="1"/>
</dbReference>
<keyword evidence="3" id="KW-0333">Golgi apparatus</keyword>
<organism evidence="4 5">
    <name type="scientific">Adineta ricciae</name>
    <name type="common">Rotifer</name>
    <dbReference type="NCBI Taxonomy" id="249248"/>
    <lineage>
        <taxon>Eukaryota</taxon>
        <taxon>Metazoa</taxon>
        <taxon>Spiralia</taxon>
        <taxon>Gnathifera</taxon>
        <taxon>Rotifera</taxon>
        <taxon>Eurotatoria</taxon>
        <taxon>Bdelloidea</taxon>
        <taxon>Adinetida</taxon>
        <taxon>Adinetidae</taxon>
        <taxon>Adineta</taxon>
    </lineage>
</organism>
<comment type="caution">
    <text evidence="4">The sequence shown here is derived from an EMBL/GenBank/DDBJ whole genome shotgun (WGS) entry which is preliminary data.</text>
</comment>
<keyword evidence="3" id="KW-0735">Signal-anchor</keyword>
<reference evidence="4" key="1">
    <citation type="submission" date="2021-02" db="EMBL/GenBank/DDBJ databases">
        <authorList>
            <person name="Nowell W R."/>
        </authorList>
    </citation>
    <scope>NUCLEOTIDE SEQUENCE</scope>
</reference>
<comment type="pathway">
    <text evidence="3">Protein modification; protein glycosylation.</text>
</comment>
<dbReference type="PANTHER" id="PTHR11927">
    <property type="entry name" value="GALACTOSIDE 2-L-FUCOSYLTRANSFERASE"/>
    <property type="match status" value="1"/>
</dbReference>
<evidence type="ECO:0000256" key="2">
    <source>
        <dbReference type="ARBA" id="ARBA00022679"/>
    </source>
</evidence>
<keyword evidence="2 3" id="KW-0808">Transferase</keyword>
<dbReference type="GO" id="GO:0005975">
    <property type="term" value="P:carbohydrate metabolic process"/>
    <property type="evidence" value="ECO:0007669"/>
    <property type="project" value="InterPro"/>
</dbReference>
<evidence type="ECO:0000256" key="1">
    <source>
        <dbReference type="ARBA" id="ARBA00022676"/>
    </source>
</evidence>
<keyword evidence="1 3" id="KW-0328">Glycosyltransferase</keyword>
<dbReference type="Proteomes" id="UP000663852">
    <property type="component" value="Unassembled WGS sequence"/>
</dbReference>
<comment type="subcellular location">
    <subcellularLocation>
        <location evidence="3">Golgi apparatus</location>
        <location evidence="3">Golgi stack membrane</location>
        <topology evidence="3">Single-pass type II membrane protein</topology>
    </subcellularLocation>
</comment>
<comment type="similarity">
    <text evidence="3">Belongs to the glycosyltransferase 11 family.</text>
</comment>
<dbReference type="GO" id="GO:0032580">
    <property type="term" value="C:Golgi cisterna membrane"/>
    <property type="evidence" value="ECO:0007669"/>
    <property type="project" value="UniProtKB-SubCell"/>
</dbReference>
<sequence length="319" mass="37281">MFVENNCNLIIIFLITIVCCSIVYRKSKISYISQLWRNFIHLKNSKKCIIILREINGRLGNNLFQFAVAYGLSLNRSCQLYISSHFIARLSASFDINLRNLAPESRLSFYSNSTEIINTHCTFYPHLLNPNNNYSLELSGFWQVCRYFIDYQKQIKQQIRFKELTLDHVNKFLNKSINRHNSTLVGIHIRRGDFLLIHRPVSSDKYIFNAMSYFQLKYHLVTFLIVSDDKLYCQKLFNHTNNVLITPKSFAAIEDLAILTMCDHLILTVGTFGWWAGFLLNNKSGEIIIDSKPDPSPLDVNCRQEDYFPPWFSFLNKTN</sequence>
<name>A0A815PZ46_ADIRI</name>
<evidence type="ECO:0000313" key="5">
    <source>
        <dbReference type="Proteomes" id="UP000663852"/>
    </source>
</evidence>
<dbReference type="Gene3D" id="3.40.50.11350">
    <property type="match status" value="1"/>
</dbReference>
<accession>A0A815PZ46</accession>
<dbReference type="InterPro" id="IPR002516">
    <property type="entry name" value="Glyco_trans_11"/>
</dbReference>
<dbReference type="AlphaFoldDB" id="A0A815PZ46"/>
<feature type="transmembrane region" description="Helical" evidence="3">
    <location>
        <begin position="7"/>
        <end position="24"/>
    </location>
</feature>
<proteinExistence type="inferred from homology"/>
<dbReference type="EMBL" id="CAJNOJ010000457">
    <property type="protein sequence ID" value="CAF1455266.1"/>
    <property type="molecule type" value="Genomic_DNA"/>
</dbReference>
<keyword evidence="3" id="KW-1133">Transmembrane helix</keyword>
<dbReference type="UniPathway" id="UPA00378"/>
<keyword evidence="3" id="KW-0472">Membrane</keyword>
<evidence type="ECO:0000256" key="3">
    <source>
        <dbReference type="RuleBase" id="RU363129"/>
    </source>
</evidence>
<dbReference type="EC" id="2.4.1.-" evidence="3"/>
<keyword evidence="3" id="KW-0325">Glycoprotein</keyword>
<dbReference type="GO" id="GO:0008107">
    <property type="term" value="F:galactoside 2-alpha-L-fucosyltransferase activity"/>
    <property type="evidence" value="ECO:0007669"/>
    <property type="project" value="InterPro"/>
</dbReference>
<dbReference type="PANTHER" id="PTHR11927:SF9">
    <property type="entry name" value="L-FUCOSYLTRANSFERASE"/>
    <property type="match status" value="1"/>
</dbReference>
<keyword evidence="3" id="KW-0812">Transmembrane</keyword>
<dbReference type="OrthoDB" id="10010525at2759"/>
<dbReference type="CDD" id="cd11301">
    <property type="entry name" value="Fut1_Fut2_like"/>
    <property type="match status" value="1"/>
</dbReference>
<gene>
    <name evidence="4" type="ORF">EDS130_LOCUS39789</name>
</gene>